<organism evidence="4 5">
    <name type="scientific">Chloropicon primus</name>
    <dbReference type="NCBI Taxonomy" id="1764295"/>
    <lineage>
        <taxon>Eukaryota</taxon>
        <taxon>Viridiplantae</taxon>
        <taxon>Chlorophyta</taxon>
        <taxon>Chloropicophyceae</taxon>
        <taxon>Chloropicales</taxon>
        <taxon>Chloropicaceae</taxon>
        <taxon>Chloropicon</taxon>
    </lineage>
</organism>
<sequence length="5243" mass="561773">MDFFKNFGTACGVQDPSATDCATMQTKAANPTCMDLLSSLTFYDDNVWGLCTDFLSGYRNGGESDFGYLFGSTQRDIFKLVSTCFAESDVVKLPGGEFPGGDPTSGGFPGGDPTSGGFPGGDPTSGGFPGGDPTSGGFPGGNNDGGLPGGNNGGSGVCPQGITDFFKDFGTTCGVQDPSTTDCGTLTASLFTNPTCANLLTSLDSYGDSDWQNCLNVLFQPENQATFGLMQRCFDNENDQDDDGFPGGDPTSGGFPGGNNDGGFPGGNNDGGFPGGNNDGGFPGGNNDGGFPGGNNDGGFPGGNNDGGFPGGNNNGGFPGGNNDGGFPGGNNGGSGACPQTITDFFKNFKSNCGVQDPSTADCGSVQSMALTNPTCGSLLTSLSSVGDDDWGNCFTLIYAPENQGIFSLLNQCFGDEDESDGFPGSGNVTDCPYAVTEFFANFKSDCGINYPSGTTCATLTNVAFSNTLCASRLESVRNVPENAWGACANVLTEPGNAEIFQLMASCFDDNDDEPDYPGSSYGCEAPEGFWELFEDMANDCDLEDALDSDNPCRELRDNVEGDRLCRRQFIEVANITERSTSFLGQHCFTDADEERRSLAQLVRRTGSVLDSCFPQGVISPCNGGSDEFDSGSCPSFLRDFFDDFEEDCGGVSNCQSLRSMVYTNPQCQSLLQSVSDIPDHVTQACGSVLSQPKSQQIIGLISQCFEDDEDSGSNDGGFPGGNNNGGFPGGNNNGGFPGGNNDGGLPGGNNGGPGVCPQGITDFFKDFGTTCGVQDPSTTDCGTLTASLFTNPTCANLLTSLDSYGDSDWGNCLNVLFQPENQATFGLMQRCFDNENDQDDDGFPGGDPTSGGFPGGDPTSGGFPGGNNDGGLPGGNNGGSGVCPQGITDFFKDFGTTCGVQDPSTTDCGTLTASLFTNPTCANLLTSLDSYGDSDWQNCLNVLFQPENQATFGLMQRCFDNENDQDDDGFPGGDPTSGGFHGGDHSGLPQGGDFPAGFGRRLQEYSRARGASAKIGQIFLREASGSNAASSLRKLLDHDGPSDDIPDYLEGLCLFGTIPLDGSSFGPEGECPVEAMRDFIGNFTSFCGITSLTNETSCDVYAESVDPNGSNAANAAACLKLWKDILEGGLDIPEVCGDFFDEELDFEIPAHAGIRNSSLFHVEIKDHVEHCSDTVWASEDGDSGSPVTYCENSNRYPCLFGKQYLEYNNVSYIPERCAKTAILNWTDSVGDTCFSHADLQSATCEEFKSLVEVNPECQTSLLGIHKLPSIDPCGSALFYTQVNGSEVHQNVWSLIDRCFSRKNMQLGGNCVYYGDNANPYEFCLYNGTVGPVEVHPIWDDQKCDRELNVTLVKTDAIIDDCGLQDFTQDGCQTLVKAGEKSVKCRDAIVGYVRAGQGQEYGQVKIGYCGQVASSFDGRRNHTQLASHLWQCFYAQNRTSGLDMYGPCKDVNLDGEYCLMNKFAMRNYTEEETARLLCRSSKDVNTCESAENCFLRKSEWTNSSPKWPLGQNHQFTVDAWNATFECELDHEYGICPNDNHHGDGYPHDMYPGGGMGDGSYSDMYPDMGSDMYPDMGSDMYPDMGPDTENNTDCPVNELVQFASDFEIACQVDDVEKETCESIEIKAEMNYQCALLLSSIPELSKAEIESCSKEVGSLLEDASSDVAASLNDLSILISEYQALASCNPSDSEDEHSDSEDDEGTKEPVRCCEYEDDTCNSYSECNYRYNCAPRFSDYEMYDQHNTSMCEHGGFKTEAECNANVNCLAYRYSYYNETTNNMEEGFSCSFRYCYDGGVDCEKLTDANGDRRCRMRGKCERDHSNQQDHYNECYVPSSKKGWELVAECGKKSNCQVSSECRLKKDFNNGLYDRFNYDCSMGYHDEEACRSVKIDGKEACEMVESCQIDWENYCDQYDPCCQKDTKEECDSSDQCNFHQECLQNEHIDCHHTDKDSCNSSEHCEWMTHDDPHAHAGGELMEVCKTIGKASTMDLDYVTSVAGICKRAHMCPPSSTPEQKQTCMRSNSIVLDDAKTCSSAKKVLTQLLSGVKTACNETWTKTDLEEAAVQGCDRYNSDFEELSEECKTAIADLDDKLPRGNCLADVIIDSSTELQDLALVQMGLVCAGDELEDYFTEPEEDEDASPVAACGIVQGTPEHNRFRNLFKDMGTACFQNISASPECGDLEWEIEDKPQCRLAFGDLMINVYLKGEECYGDLSEVSKVAGRLFQYIDECYPDGEPFLECPEPAADSICAFGVPELLVHDPNAAFPGGNNNGGFPGGNNNGGFPGGNNNGGFPGGNNNGGFPGGNNGGFPGGSDVCPQGVTDFFKNFKSDCGVQDPSTADCSSFTAAVFSPENPACGNRLQTLANLDDNAWTSCASVLFQPENQNVFQLVTSCFNQDGTPSDGNNGGFPGGNNGGSGVCPQGVTDFFRNFKTDCGIQNPSTTDCSTLEASVIGNTVCATSLQETLSEDLDFTACASVLFTPGNQEIFNLVSKCFSGGDDGGFPGGNNNGGFPGGNNDGGFPGGNNDGGFPGGNNNGGFPGGNNDGGFPGGNNGGSGACPQTITDFFKNFKSNCGVQDPSTADCGSIQSRALTNPTCGSLLTSVSSVGDDDWENCFTLIYAPENQEIFSLLNQCFGDEDESDGFPGSGNNDGGFPGGNNDGGFPGGNNGGPGNCPQGVMDFFKNFGTACGVQDPSATDCATMQTKAANPTCMDLLSSLTFYDDNVWGLCTDFLSGYRNGGESDFGYLFGSTQRDIFKLVSTCFAESDVVKLPGGEFPGGDPTSGGFPGGDPTSGGFPGGDVPQGSDLPPSFVGRRLLEYVNFASGKAELVVLGRNARNARALMQLSAIPGQAFNSSEFRQPQSNNGTVEEAGCQRYVSEFQYVGSSCFEDNRCGLDVEEIDVEQCLRKITSLQTMPQACVEKAKKDKANVGMRANAREVFECLDNFDSYAFSKATESFEICDRCDECYQGVLRTLISAAIQGYNQTTALNYYEICKDSLSDIESEDRAENSYCGLKQDCHDLTEDKYGCQSLSYCSYYERCNVHYGPKEDAKDEVAQRFDAGGDEFDLSPKQDLVCDAIKDRLVDKLTVGEKPCPCPFGVCDCSSVITAAEADVCQEDDEACELIAGFRTRYGDMAQEGYTMGAEVTVSECRHYMLDRLNGESRCQELEADIVANPEILSQDVEEACRDSGDEAHACEYVIETFQGLTRSGRAEFGPKTFTKICEAYLLNDVEQLRDWESLRCDESSQCCPEGFTRADEGCGKIPGCKSGFDCYLKGEMLDCSEYDYDAFGCSLLRECAFQEDTGTCYLKQDPCLAGRKSRRACNRITNEGGDSICSVRETCNKAEAACDPRDRCCLEGKSNTEENCALKDGCFFDSKCKIKEDPCAPLSGAVCASSLDCEWVGASYQDGFCISPNDPCEDIDVETCGSDPDIMSFCRVEKSCQEQTCPKGDVCCPIKNPDKCTFDKGCGWESSCELFIDECSHISEEAPCNANPSCRFVTDLELFLGGGDDEGRDGGLPEEYQPYQGLLEGASKNCTCKESWIEPATGVLSYGCTLLHPSLAICQTDGACGTTIDWKGLNSTSYDSCAVPECKPMFDAWAGVEATCAALNSSNVIVDMVNNAADPFSCAGNLTAFLDIVEISDAFVDSCPQAIQHYVSDLTILSSIDTWQRAREGDNEEEDGPSRRSLQSSSPLRQLLQLGGSIGGQSGLSGTCKSVEDYEQICNDASDDLFACHYIENAGGRRICKISDSCQNVCQDCDVCRNKFKEADFSSVAKYDLPRFVFDMCKDMWLSKGEGKDVAYEKCREAYETVQWSREVAYRPNVLCPVMDLCRHECMSDDTTDMCLQYYTPTKENEVKAPDHLDWYWTHGVEYNATQAVGEVCFFDEQCTGGNSCGMGDSDGENEWDYCPTTCKCYKNNGYDECSSCMGKCVDYCDNAYIKEDLAYYNQRICDLPDRNTSFPASGGCDASLDQVCKEGPEDLMFYQCASSAAGTVGISAKSIGKGMCMADSAVMKEAKFTDTGTTVVITMNTESQTDELGEYMYESCASLFANAEDTVGTLFGEGCYVEHQTGLQVFEVYLGWGATMTPGDTIAFLPEATEGVQNMVNNLYSSTGFNTTAAVKVLAAVDPYLPLVDVIGPTEVGADCNGDVMDVEVIAFPADIFSRGMALTWKIETLDGSPVDASLVELVENHSAVASHNDAGCLFTKECVGFIGTPFQYDEFMTIPGSLLESGKKYNISAVATNFMGSVSAHHVLSRLSDPVPVIKVTGGSTKRFRVSRGVKVAVQVDKDTVCDSIAYQWSFDDPAKTFKGFNATRKDLRVPARAPGMVGGATYGMTLTATAKTGAKASVKVKLQTLQSPLVAVLVGPNGDFQNDKALVLNAGRSFDPDDPSDSEGAKVFKWTCKRSDSKPCFSGKNKAAVNGTHYTVEPTVSGGTGRMLEGGVTYTFGVTVAKGTRSKARSLTVNVVEASVDRPTGKVGFVHDGVVCPDPSCPLKLNPGKRLVLEATQTTSFKDVTYSWAMQSGGVTTTLPDVTRKVVVPATKLVSGQTQTFTVTFQRAVAGVVSKSVARVAVPINARPSCTISTGTGCISVTPASGFALGQTKFTLEGKGFKDDETLEYHMGVVRNGKKVRLEKSPVAKRVFSSLKAPSQELYICAVDPYESQVCQTFQVEVKTKEIKLDTALTTSLENELESAKQSGDISTTLEAASKMAATYEAGLTTVTAEEAEKVKAEAAKKNEDLAALAKDALSVTSTEDVAEAKEQRGAVTDLVKEITKSKETATANTVSTAVDTLLASTQMGDIDEDLAQNTMDALSQALQLSFEVDLGGGSTTPTPAPTTPTPAPTTPSPDTPTTPSPDTPTTPSPDTPTTPAPTTPAPAPPPLATVTAQEAQAAAKLKEKTETTIATVTESLVSDFVIGLDKPKVLSTPAFDIIGSKDDDNTLGGKVLGGAAALGGTARRNLLQETETTSDDPAFKVQFSDDFGDKCASSSKCPNPITNKVNYQKDPTLLVKSLGGISSISLEPGAANVEVISGVADISQNRIGVVTNGADVNITFPTTTKDPTKKRTCMFVDPISGDLVGYTSEVKKGWTTCPRGYSEPCTEIVEETDSEVTCKSQAMGEYLIVQYSPPAYPPPPPPSPPPPVFNFQEPAPEKENPPPPPPPPPSTVVEILSGASGGDDTMIAIGGAVGGFVALCALVALVMYIKKINKQKKMIKDTKQVDVGEPVTAYGGAPPTAYPPTN</sequence>
<feature type="region of interest" description="Disordered" evidence="1">
    <location>
        <begin position="4826"/>
        <end position="4884"/>
    </location>
</feature>
<evidence type="ECO:0000313" key="5">
    <source>
        <dbReference type="Proteomes" id="UP000316726"/>
    </source>
</evidence>
<feature type="compositionally biased region" description="Gly residues" evidence="1">
    <location>
        <begin position="844"/>
        <end position="880"/>
    </location>
</feature>
<feature type="compositionally biased region" description="Gly residues" evidence="1">
    <location>
        <begin position="2268"/>
        <end position="2310"/>
    </location>
</feature>
<feature type="region of interest" description="Disordered" evidence="1">
    <location>
        <begin position="2639"/>
        <end position="2668"/>
    </location>
</feature>
<feature type="compositionally biased region" description="Gly residues" evidence="1">
    <location>
        <begin position="971"/>
        <end position="982"/>
    </location>
</feature>
<feature type="compositionally biased region" description="Gly residues" evidence="1">
    <location>
        <begin position="245"/>
        <end position="335"/>
    </location>
</feature>
<feature type="region of interest" description="Disordered" evidence="1">
    <location>
        <begin position="962"/>
        <end position="995"/>
    </location>
</feature>
<feature type="compositionally biased region" description="Gly residues" evidence="1">
    <location>
        <begin position="715"/>
        <end position="754"/>
    </location>
</feature>
<dbReference type="PANTHER" id="PTHR33472">
    <property type="entry name" value="OS01G0106600 PROTEIN"/>
    <property type="match status" value="1"/>
</dbReference>
<keyword evidence="2" id="KW-0812">Transmembrane</keyword>
<reference evidence="4 5" key="1">
    <citation type="submission" date="2018-07" db="EMBL/GenBank/DDBJ databases">
        <title>The complete nuclear genome of the prasinophyte Chloropicon primus (CCMP1205).</title>
        <authorList>
            <person name="Pombert J.-F."/>
            <person name="Otis C."/>
            <person name="Turmel M."/>
            <person name="Lemieux C."/>
        </authorList>
    </citation>
    <scope>NUCLEOTIDE SEQUENCE [LARGE SCALE GENOMIC DNA]</scope>
    <source>
        <strain evidence="4 5">CCMP1205</strain>
    </source>
</reference>
<accession>A0A5B8MDC4</accession>
<gene>
    <name evidence="4" type="ORF">A3770_01p09450</name>
</gene>
<feature type="compositionally biased region" description="Pro residues" evidence="1">
    <location>
        <begin position="5131"/>
        <end position="5145"/>
    </location>
</feature>
<evidence type="ECO:0000259" key="3">
    <source>
        <dbReference type="Pfam" id="PF02010"/>
    </source>
</evidence>
<feature type="compositionally biased region" description="Acidic residues" evidence="1">
    <location>
        <begin position="1689"/>
        <end position="1702"/>
    </location>
</feature>
<feature type="region of interest" description="Disordered" evidence="1">
    <location>
        <begin position="2775"/>
        <end position="2794"/>
    </location>
</feature>
<protein>
    <recommendedName>
        <fullName evidence="3">PKD/REJ-like domain-containing protein</fullName>
    </recommendedName>
</protein>
<evidence type="ECO:0000256" key="1">
    <source>
        <dbReference type="SAM" id="MobiDB-lite"/>
    </source>
</evidence>
<feature type="region of interest" description="Disordered" evidence="1">
    <location>
        <begin position="2267"/>
        <end position="2311"/>
    </location>
</feature>
<keyword evidence="5" id="KW-1185">Reference proteome</keyword>
<name>A0A5B8MDC4_9CHLO</name>
<keyword evidence="2" id="KW-0472">Membrane</keyword>
<dbReference type="Pfam" id="PF02010">
    <property type="entry name" value="REJ"/>
    <property type="match status" value="1"/>
</dbReference>
<dbReference type="PANTHER" id="PTHR33472:SF28">
    <property type="entry name" value="BROMO AND FHA DOMAIN-CONTAINING PROTEIN DDB_G0267958"/>
    <property type="match status" value="1"/>
</dbReference>
<feature type="compositionally biased region" description="Gly residues" evidence="1">
    <location>
        <begin position="2643"/>
        <end position="2668"/>
    </location>
</feature>
<proteinExistence type="predicted"/>
<feature type="compositionally biased region" description="Pro residues" evidence="1">
    <location>
        <begin position="4835"/>
        <end position="4884"/>
    </location>
</feature>
<feature type="region of interest" description="Disordered" evidence="1">
    <location>
        <begin position="1685"/>
        <end position="1704"/>
    </location>
</feature>
<dbReference type="Proteomes" id="UP000316726">
    <property type="component" value="Chromosome 1"/>
</dbReference>
<keyword evidence="2" id="KW-1133">Transmembrane helix</keyword>
<feature type="compositionally biased region" description="Gly residues" evidence="1">
    <location>
        <begin position="97"/>
        <end position="154"/>
    </location>
</feature>
<feature type="region of interest" description="Disordered" evidence="1">
    <location>
        <begin position="3670"/>
        <end position="3691"/>
    </location>
</feature>
<feature type="domain" description="PKD/REJ-like" evidence="3">
    <location>
        <begin position="4294"/>
        <end position="4707"/>
    </location>
</feature>
<dbReference type="InterPro" id="IPR002859">
    <property type="entry name" value="PKD/REJ-like"/>
</dbReference>
<feature type="region of interest" description="Disordered" evidence="1">
    <location>
        <begin position="234"/>
        <end position="335"/>
    </location>
</feature>
<feature type="compositionally biased region" description="Pro residues" evidence="1">
    <location>
        <begin position="5158"/>
        <end position="5167"/>
    </location>
</feature>
<feature type="transmembrane region" description="Helical" evidence="2">
    <location>
        <begin position="5183"/>
        <end position="5206"/>
    </location>
</feature>
<evidence type="ECO:0000256" key="2">
    <source>
        <dbReference type="SAM" id="Phobius"/>
    </source>
</evidence>
<evidence type="ECO:0000313" key="4">
    <source>
        <dbReference type="EMBL" id="QDZ18427.1"/>
    </source>
</evidence>
<dbReference type="EMBL" id="CP031034">
    <property type="protein sequence ID" value="QDZ18427.1"/>
    <property type="molecule type" value="Genomic_DNA"/>
</dbReference>
<dbReference type="STRING" id="1764295.A0A5B8MDC4"/>
<feature type="region of interest" description="Disordered" evidence="1">
    <location>
        <begin position="835"/>
        <end position="880"/>
    </location>
</feature>
<feature type="region of interest" description="Disordered" evidence="1">
    <location>
        <begin position="95"/>
        <end position="154"/>
    </location>
</feature>
<feature type="region of interest" description="Disordered" evidence="1">
    <location>
        <begin position="2503"/>
        <end position="2553"/>
    </location>
</feature>
<feature type="region of interest" description="Disordered" evidence="1">
    <location>
        <begin position="708"/>
        <end position="754"/>
    </location>
</feature>
<feature type="region of interest" description="Disordered" evidence="1">
    <location>
        <begin position="5131"/>
        <end position="5167"/>
    </location>
</feature>